<feature type="binding site" evidence="5">
    <location>
        <position position="127"/>
    </location>
    <ligand>
        <name>ATP</name>
        <dbReference type="ChEBI" id="CHEBI:30616"/>
    </ligand>
</feature>
<dbReference type="GO" id="GO:0005737">
    <property type="term" value="C:cytoplasm"/>
    <property type="evidence" value="ECO:0007669"/>
    <property type="project" value="UniProtKB-SubCell"/>
</dbReference>
<evidence type="ECO:0000313" key="8">
    <source>
        <dbReference type="EMBL" id="SPD87160.1"/>
    </source>
</evidence>
<feature type="binding site" evidence="5">
    <location>
        <position position="31"/>
    </location>
    <ligand>
        <name>AMP</name>
        <dbReference type="ChEBI" id="CHEBI:456215"/>
    </ligand>
</feature>
<dbReference type="HAMAP" id="MF_00235">
    <property type="entry name" value="Adenylate_kinase_Adk"/>
    <property type="match status" value="1"/>
</dbReference>
<comment type="domain">
    <text evidence="5">Consists of three domains, a large central CORE domain and two small peripheral domains, NMPbind and LID, which undergo movements during catalysis. The LID domain closes over the site of phosphoryl transfer upon ATP binding. Assembling and dissambling the active center during each catalytic cycle provides an effective means to prevent ATP hydrolysis.</text>
</comment>
<evidence type="ECO:0000256" key="7">
    <source>
        <dbReference type="RuleBase" id="RU003331"/>
    </source>
</evidence>
<dbReference type="GO" id="GO:0005524">
    <property type="term" value="F:ATP binding"/>
    <property type="evidence" value="ECO:0007669"/>
    <property type="project" value="UniProtKB-UniRule"/>
</dbReference>
<dbReference type="NCBIfam" id="NF011100">
    <property type="entry name" value="PRK14527.1"/>
    <property type="match status" value="1"/>
</dbReference>
<dbReference type="RefSeq" id="WP_105185946.1">
    <property type="nucleotide sequence ID" value="NZ_BAAAGO010000040.1"/>
</dbReference>
<keyword evidence="4 5" id="KW-0418">Kinase</keyword>
<dbReference type="GO" id="GO:0044209">
    <property type="term" value="P:AMP salvage"/>
    <property type="evidence" value="ECO:0007669"/>
    <property type="project" value="UniProtKB-UniRule"/>
</dbReference>
<dbReference type="EC" id="2.7.4.3" evidence="5 7"/>
<dbReference type="NCBIfam" id="NF001381">
    <property type="entry name" value="PRK00279.1-3"/>
    <property type="match status" value="1"/>
</dbReference>
<evidence type="ECO:0000256" key="6">
    <source>
        <dbReference type="RuleBase" id="RU003330"/>
    </source>
</evidence>
<proteinExistence type="inferred from homology"/>
<dbReference type="OrthoDB" id="9805030at2"/>
<dbReference type="NCBIfam" id="NF011101">
    <property type="entry name" value="PRK14528.1"/>
    <property type="match status" value="1"/>
</dbReference>
<comment type="similarity">
    <text evidence="5 6">Belongs to the adenylate kinase family.</text>
</comment>
<accession>A0A2N9JGD6</accession>
<dbReference type="InterPro" id="IPR000850">
    <property type="entry name" value="Adenylat/UMP-CMP_kin"/>
</dbReference>
<feature type="binding site" evidence="5">
    <location>
        <begin position="85"/>
        <end position="88"/>
    </location>
    <ligand>
        <name>AMP</name>
        <dbReference type="ChEBI" id="CHEBI:456215"/>
    </ligand>
</feature>
<reference evidence="8 9" key="1">
    <citation type="submission" date="2018-02" db="EMBL/GenBank/DDBJ databases">
        <authorList>
            <person name="Cohen D.B."/>
            <person name="Kent A.D."/>
        </authorList>
    </citation>
    <scope>NUCLEOTIDE SEQUENCE [LARGE SCALE GENOMIC DNA]</scope>
    <source>
        <strain evidence="8">1</strain>
    </source>
</reference>
<keyword evidence="5" id="KW-0963">Cytoplasm</keyword>
<dbReference type="SUPFAM" id="SSF52540">
    <property type="entry name" value="P-loop containing nucleoside triphosphate hydrolases"/>
    <property type="match status" value="1"/>
</dbReference>
<comment type="function">
    <text evidence="5">Catalyzes the reversible transfer of the terminal phosphate group between ATP and AMP. Plays an important role in cellular energy homeostasis and in adenine nucleotide metabolism.</text>
</comment>
<feature type="binding site" evidence="5">
    <location>
        <begin position="57"/>
        <end position="59"/>
    </location>
    <ligand>
        <name>AMP</name>
        <dbReference type="ChEBI" id="CHEBI:456215"/>
    </ligand>
</feature>
<protein>
    <recommendedName>
        <fullName evidence="5 7">Adenylate kinase</fullName>
        <shortName evidence="5">AK</shortName>
        <ecNumber evidence="5 7">2.7.4.3</ecNumber>
    </recommendedName>
    <alternativeName>
        <fullName evidence="5">ATP-AMP transphosphorylase</fullName>
    </alternativeName>
    <alternativeName>
        <fullName evidence="5">ATP:AMP phosphotransferase</fullName>
    </alternativeName>
    <alternativeName>
        <fullName evidence="5">Adenylate monophosphate kinase</fullName>
    </alternativeName>
</protein>
<sequence>MRLLIMGPPGAGKGTQAAIIGEHYGIPAISTGNIFRLAITNRTKLGERIKRIIADGGYVPDSLSVQVVVDRLKEEDAKGGWLLDGFPRTLGQVQALDEELDAHGFTLKAVVSLTADEDAIVDRMLKRAEIEGRPDDNEETIRHRMEVYHEQTDPLLDVYRTRGLLIEVDGMGTVDEVSQRVLGALAERLGR</sequence>
<keyword evidence="9" id="KW-1185">Reference proteome</keyword>
<feature type="binding site" evidence="5">
    <location>
        <position position="172"/>
    </location>
    <ligand>
        <name>ATP</name>
        <dbReference type="ChEBI" id="CHEBI:30616"/>
    </ligand>
</feature>
<feature type="binding site" evidence="5">
    <location>
        <begin position="10"/>
        <end position="15"/>
    </location>
    <ligand>
        <name>ATP</name>
        <dbReference type="ChEBI" id="CHEBI:30616"/>
    </ligand>
</feature>
<dbReference type="Proteomes" id="UP000238164">
    <property type="component" value="Chromosome 1"/>
</dbReference>
<dbReference type="GO" id="GO:0004017">
    <property type="term" value="F:AMP kinase activity"/>
    <property type="evidence" value="ECO:0007669"/>
    <property type="project" value="UniProtKB-UniRule"/>
</dbReference>
<dbReference type="Gene3D" id="3.40.50.300">
    <property type="entry name" value="P-loop containing nucleotide triphosphate hydrolases"/>
    <property type="match status" value="1"/>
</dbReference>
<dbReference type="NCBIfam" id="NF011104">
    <property type="entry name" value="PRK14531.1"/>
    <property type="match status" value="1"/>
</dbReference>
<feature type="binding site" evidence="5">
    <location>
        <position position="133"/>
    </location>
    <ligand>
        <name>AMP</name>
        <dbReference type="ChEBI" id="CHEBI:456215"/>
    </ligand>
</feature>
<evidence type="ECO:0000256" key="2">
    <source>
        <dbReference type="ARBA" id="ARBA00022727"/>
    </source>
</evidence>
<evidence type="ECO:0000313" key="9">
    <source>
        <dbReference type="Proteomes" id="UP000238164"/>
    </source>
</evidence>
<feature type="region of interest" description="NMP" evidence="5">
    <location>
        <begin position="30"/>
        <end position="59"/>
    </location>
</feature>
<dbReference type="CDD" id="cd01428">
    <property type="entry name" value="ADK"/>
    <property type="match status" value="1"/>
</dbReference>
<dbReference type="EMBL" id="LT985188">
    <property type="protein sequence ID" value="SPD87160.1"/>
    <property type="molecule type" value="Genomic_DNA"/>
</dbReference>
<evidence type="ECO:0000256" key="3">
    <source>
        <dbReference type="ARBA" id="ARBA00022741"/>
    </source>
</evidence>
<dbReference type="PANTHER" id="PTHR23359">
    <property type="entry name" value="NUCLEOTIDE KINASE"/>
    <property type="match status" value="1"/>
</dbReference>
<dbReference type="InterPro" id="IPR033690">
    <property type="entry name" value="Adenylat_kinase_CS"/>
</dbReference>
<gene>
    <name evidence="5 8" type="primary">adk</name>
    <name evidence="8" type="ORF">MPLG2_2130</name>
</gene>
<keyword evidence="1 5" id="KW-0808">Transferase</keyword>
<dbReference type="NCBIfam" id="NF011105">
    <property type="entry name" value="PRK14532.1"/>
    <property type="match status" value="1"/>
</dbReference>
<dbReference type="KEGG" id="mgg:MPLG2_2130"/>
<name>A0A2N9JGD6_9ACTN</name>
<dbReference type="PROSITE" id="PS00113">
    <property type="entry name" value="ADENYLATE_KINASE"/>
    <property type="match status" value="1"/>
</dbReference>
<comment type="caution">
    <text evidence="5">Lacks conserved residue(s) required for the propagation of feature annotation.</text>
</comment>
<comment type="subunit">
    <text evidence="5 7">Monomer.</text>
</comment>
<evidence type="ECO:0000256" key="4">
    <source>
        <dbReference type="ARBA" id="ARBA00022777"/>
    </source>
</evidence>
<keyword evidence="3 5" id="KW-0547">Nucleotide-binding</keyword>
<dbReference type="InterPro" id="IPR027417">
    <property type="entry name" value="P-loop_NTPase"/>
</dbReference>
<dbReference type="Pfam" id="PF00406">
    <property type="entry name" value="ADK"/>
    <property type="match status" value="1"/>
</dbReference>
<dbReference type="PRINTS" id="PR00094">
    <property type="entry name" value="ADENYLTKNASE"/>
</dbReference>
<dbReference type="UniPathway" id="UPA00588">
    <property type="reaction ID" value="UER00649"/>
</dbReference>
<comment type="subcellular location">
    <subcellularLocation>
        <location evidence="5 7">Cytoplasm</location>
    </subcellularLocation>
</comment>
<feature type="binding site" evidence="5">
    <location>
        <position position="92"/>
    </location>
    <ligand>
        <name>AMP</name>
        <dbReference type="ChEBI" id="CHEBI:456215"/>
    </ligand>
</feature>
<keyword evidence="5 7" id="KW-0067">ATP-binding</keyword>
<organism evidence="8 9">
    <name type="scientific">Micropruina glycogenica</name>
    <dbReference type="NCBI Taxonomy" id="75385"/>
    <lineage>
        <taxon>Bacteria</taxon>
        <taxon>Bacillati</taxon>
        <taxon>Actinomycetota</taxon>
        <taxon>Actinomycetes</taxon>
        <taxon>Propionibacteriales</taxon>
        <taxon>Nocardioidaceae</taxon>
        <taxon>Micropruina</taxon>
    </lineage>
</organism>
<keyword evidence="2 5" id="KW-0545">Nucleotide biosynthesis</keyword>
<comment type="pathway">
    <text evidence="5">Purine metabolism; AMP biosynthesis via salvage pathway; AMP from ADP: step 1/1.</text>
</comment>
<feature type="binding site" evidence="5">
    <location>
        <position position="144"/>
    </location>
    <ligand>
        <name>AMP</name>
        <dbReference type="ChEBI" id="CHEBI:456215"/>
    </ligand>
</feature>
<evidence type="ECO:0000256" key="1">
    <source>
        <dbReference type="ARBA" id="ARBA00022679"/>
    </source>
</evidence>
<feature type="binding site" evidence="5">
    <location>
        <position position="36"/>
    </location>
    <ligand>
        <name>AMP</name>
        <dbReference type="ChEBI" id="CHEBI:456215"/>
    </ligand>
</feature>
<comment type="catalytic activity">
    <reaction evidence="5 7">
        <text>AMP + ATP = 2 ADP</text>
        <dbReference type="Rhea" id="RHEA:12973"/>
        <dbReference type="ChEBI" id="CHEBI:30616"/>
        <dbReference type="ChEBI" id="CHEBI:456215"/>
        <dbReference type="ChEBI" id="CHEBI:456216"/>
        <dbReference type="EC" id="2.7.4.3"/>
    </reaction>
</comment>
<evidence type="ECO:0000256" key="5">
    <source>
        <dbReference type="HAMAP-Rule" id="MF_00235"/>
    </source>
</evidence>
<dbReference type="AlphaFoldDB" id="A0A2N9JGD6"/>